<dbReference type="RefSeq" id="WP_053406342.1">
    <property type="nucleotide sequence ID" value="NZ_BQKE01000001.1"/>
</dbReference>
<dbReference type="InterPro" id="IPR023016">
    <property type="entry name" value="HisA/PriA"/>
</dbReference>
<reference evidence="11 12" key="1">
    <citation type="submission" date="2021-12" db="EMBL/GenBank/DDBJ databases">
        <title>Genome sequencing of bacteria with rrn-lacking chromosome and rrn-plasmid.</title>
        <authorList>
            <person name="Anda M."/>
            <person name="Iwasaki W."/>
        </authorList>
    </citation>
    <scope>NUCLEOTIDE SEQUENCE [LARGE SCALE GENOMIC DNA]</scope>
    <source>
        <strain evidence="11 12">NBRC 15940</strain>
    </source>
</reference>
<evidence type="ECO:0000256" key="8">
    <source>
        <dbReference type="ARBA" id="ARBA00023235"/>
    </source>
</evidence>
<comment type="subcellular location">
    <subcellularLocation>
        <location evidence="2 9">Cytoplasm</location>
    </subcellularLocation>
</comment>
<evidence type="ECO:0000256" key="7">
    <source>
        <dbReference type="ARBA" id="ARBA00023102"/>
    </source>
</evidence>
<accession>A0AAN4VU92</accession>
<comment type="catalytic activity">
    <reaction evidence="1 9">
        <text>1-(5-phospho-beta-D-ribosyl)-5-[(5-phospho-beta-D-ribosylamino)methylideneamino]imidazole-4-carboxamide = 5-[(5-phospho-1-deoxy-D-ribulos-1-ylimino)methylamino]-1-(5-phospho-beta-D-ribosyl)imidazole-4-carboxamide</text>
        <dbReference type="Rhea" id="RHEA:15469"/>
        <dbReference type="ChEBI" id="CHEBI:58435"/>
        <dbReference type="ChEBI" id="CHEBI:58525"/>
        <dbReference type="EC" id="5.3.1.16"/>
    </reaction>
</comment>
<evidence type="ECO:0000313" key="12">
    <source>
        <dbReference type="Proteomes" id="UP001310022"/>
    </source>
</evidence>
<proteinExistence type="inferred from homology"/>
<dbReference type="InterPro" id="IPR011060">
    <property type="entry name" value="RibuloseP-bd_barrel"/>
</dbReference>
<dbReference type="Pfam" id="PF00977">
    <property type="entry name" value="His_biosynth"/>
    <property type="match status" value="1"/>
</dbReference>
<dbReference type="InterPro" id="IPR044524">
    <property type="entry name" value="Isoase_HisA-like"/>
</dbReference>
<dbReference type="PANTHER" id="PTHR43090">
    <property type="entry name" value="1-(5-PHOSPHORIBOSYL)-5-[(5-PHOSPHORIBOSYLAMINO)METHYLIDENEAMINO] IMIDAZOLE-4-CARBOXAMIDE ISOMERASE"/>
    <property type="match status" value="1"/>
</dbReference>
<name>A0AAN4VU92_9BACT</name>
<dbReference type="Gene3D" id="3.20.20.70">
    <property type="entry name" value="Aldolase class I"/>
    <property type="match status" value="1"/>
</dbReference>
<evidence type="ECO:0000256" key="4">
    <source>
        <dbReference type="ARBA" id="ARBA00009667"/>
    </source>
</evidence>
<dbReference type="GO" id="GO:0000162">
    <property type="term" value="P:L-tryptophan biosynthetic process"/>
    <property type="evidence" value="ECO:0007669"/>
    <property type="project" value="TreeGrafter"/>
</dbReference>
<dbReference type="InterPro" id="IPR006062">
    <property type="entry name" value="His_biosynth"/>
</dbReference>
<keyword evidence="12" id="KW-1185">Reference proteome</keyword>
<feature type="active site" description="Proton donor" evidence="9">
    <location>
        <position position="131"/>
    </location>
</feature>
<comment type="caution">
    <text evidence="9">Lacks conserved residue(s) required for the propagation of feature annotation.</text>
</comment>
<dbReference type="FunFam" id="3.20.20.70:FF:000009">
    <property type="entry name" value="1-(5-phosphoribosyl)-5-[(5-phosphoribosylamino)methylideneamino] imidazole-4-carboxamide isomerase"/>
    <property type="match status" value="1"/>
</dbReference>
<evidence type="ECO:0000256" key="1">
    <source>
        <dbReference type="ARBA" id="ARBA00000901"/>
    </source>
</evidence>
<evidence type="ECO:0000256" key="3">
    <source>
        <dbReference type="ARBA" id="ARBA00005133"/>
    </source>
</evidence>
<evidence type="ECO:0000256" key="9">
    <source>
        <dbReference type="HAMAP-Rule" id="MF_01014"/>
    </source>
</evidence>
<dbReference type="GO" id="GO:0000105">
    <property type="term" value="P:L-histidine biosynthetic process"/>
    <property type="evidence" value="ECO:0007669"/>
    <property type="project" value="UniProtKB-UniRule"/>
</dbReference>
<dbReference type="CDD" id="cd04732">
    <property type="entry name" value="HisA"/>
    <property type="match status" value="1"/>
</dbReference>
<evidence type="ECO:0000256" key="10">
    <source>
        <dbReference type="RuleBase" id="RU003657"/>
    </source>
</evidence>
<keyword evidence="5 9" id="KW-0963">Cytoplasm</keyword>
<keyword evidence="8 9" id="KW-0413">Isomerase</keyword>
<evidence type="ECO:0000313" key="11">
    <source>
        <dbReference type="EMBL" id="GJM59512.1"/>
    </source>
</evidence>
<dbReference type="Proteomes" id="UP001310022">
    <property type="component" value="Unassembled WGS sequence"/>
</dbReference>
<sequence length="240" mass="26385">MIEIIPSLAVLSNKVVRLHQGKYETAVEYSASPVDMANKFLDVGVEQIHLVDLDGAKQREPVNLDILDTISSHSSLKVNFAGGVLTDGAINKVFEYGAKSVTAGGLPVENSRLFVGWLMTFGRERIAMAADALGGMIMTDAWRKNTMIKLEEHIEYFTSRGLKFVKVTDISRDGTLEGPNFEMMEQLVQQFPDAHLVNSGGVRSIEDIKRLEEIGVKGVVVGKALYEGLIKIEDLKEFAG</sequence>
<keyword evidence="6 9" id="KW-0028">Amino-acid biosynthesis</keyword>
<keyword evidence="7 9" id="KW-0368">Histidine biosynthesis</keyword>
<comment type="pathway">
    <text evidence="3 9">Amino-acid biosynthesis; L-histidine biosynthesis; L-histidine from 5-phospho-alpha-D-ribose 1-diphosphate: step 4/9.</text>
</comment>
<organism evidence="11 12">
    <name type="scientific">Persicobacter diffluens</name>
    <dbReference type="NCBI Taxonomy" id="981"/>
    <lineage>
        <taxon>Bacteria</taxon>
        <taxon>Pseudomonadati</taxon>
        <taxon>Bacteroidota</taxon>
        <taxon>Cytophagia</taxon>
        <taxon>Cytophagales</taxon>
        <taxon>Persicobacteraceae</taxon>
        <taxon>Persicobacter</taxon>
    </lineage>
</organism>
<dbReference type="GO" id="GO:0005737">
    <property type="term" value="C:cytoplasm"/>
    <property type="evidence" value="ECO:0007669"/>
    <property type="project" value="UniProtKB-SubCell"/>
</dbReference>
<evidence type="ECO:0000256" key="6">
    <source>
        <dbReference type="ARBA" id="ARBA00022605"/>
    </source>
</evidence>
<dbReference type="HAMAP" id="MF_01014">
    <property type="entry name" value="HisA"/>
    <property type="match status" value="1"/>
</dbReference>
<dbReference type="AlphaFoldDB" id="A0AAN4VU92"/>
<protein>
    <recommendedName>
        <fullName evidence="9">1-(5-phosphoribosyl)-5-[(5-phosphoribosylamino)methylideneamino] imidazole-4-carboxamide isomerase</fullName>
        <ecNumber evidence="9">5.3.1.16</ecNumber>
    </recommendedName>
    <alternativeName>
        <fullName evidence="9">Phosphoribosylformimino-5-aminoimidazole carboxamide ribotide isomerase</fullName>
    </alternativeName>
</protein>
<dbReference type="EC" id="5.3.1.16" evidence="9"/>
<dbReference type="GO" id="GO:0003949">
    <property type="term" value="F:1-(5-phosphoribosyl)-5-[(5-phosphoribosylamino)methylideneamino]imidazole-4-carboxamide isomerase activity"/>
    <property type="evidence" value="ECO:0007669"/>
    <property type="project" value="UniProtKB-UniRule"/>
</dbReference>
<dbReference type="PANTHER" id="PTHR43090:SF2">
    <property type="entry name" value="1-(5-PHOSPHORIBOSYL)-5-[(5-PHOSPHORIBOSYLAMINO)METHYLIDENEAMINO] IMIDAZOLE-4-CARBOXAMIDE ISOMERASE"/>
    <property type="match status" value="1"/>
</dbReference>
<comment type="caution">
    <text evidence="11">The sequence shown here is derived from an EMBL/GenBank/DDBJ whole genome shotgun (WGS) entry which is preliminary data.</text>
</comment>
<dbReference type="InterPro" id="IPR013785">
    <property type="entry name" value="Aldolase_TIM"/>
</dbReference>
<dbReference type="EMBL" id="BQKE01000001">
    <property type="protein sequence ID" value="GJM59512.1"/>
    <property type="molecule type" value="Genomic_DNA"/>
</dbReference>
<evidence type="ECO:0000256" key="2">
    <source>
        <dbReference type="ARBA" id="ARBA00004496"/>
    </source>
</evidence>
<dbReference type="SUPFAM" id="SSF51366">
    <property type="entry name" value="Ribulose-phoshate binding barrel"/>
    <property type="match status" value="1"/>
</dbReference>
<comment type="similarity">
    <text evidence="4 9 10">Belongs to the HisA/HisF family.</text>
</comment>
<evidence type="ECO:0000256" key="5">
    <source>
        <dbReference type="ARBA" id="ARBA00022490"/>
    </source>
</evidence>
<gene>
    <name evidence="11" type="primary">hisA_1</name>
    <name evidence="9" type="synonym">hisA</name>
    <name evidence="11" type="ORF">PEDI_00640</name>
</gene>